<organism evidence="2 3">
    <name type="scientific">Sphingomonas limnosediminicola</name>
    <dbReference type="NCBI Taxonomy" id="940133"/>
    <lineage>
        <taxon>Bacteria</taxon>
        <taxon>Pseudomonadati</taxon>
        <taxon>Pseudomonadota</taxon>
        <taxon>Alphaproteobacteria</taxon>
        <taxon>Sphingomonadales</taxon>
        <taxon>Sphingomonadaceae</taxon>
        <taxon>Sphingomonas</taxon>
    </lineage>
</organism>
<evidence type="ECO:0000313" key="3">
    <source>
        <dbReference type="Proteomes" id="UP001500827"/>
    </source>
</evidence>
<keyword evidence="3" id="KW-1185">Reference proteome</keyword>
<dbReference type="SUPFAM" id="SSF55781">
    <property type="entry name" value="GAF domain-like"/>
    <property type="match status" value="1"/>
</dbReference>
<dbReference type="SMART" id="SM00065">
    <property type="entry name" value="GAF"/>
    <property type="match status" value="1"/>
</dbReference>
<dbReference type="InterPro" id="IPR003018">
    <property type="entry name" value="GAF"/>
</dbReference>
<feature type="domain" description="GAF" evidence="1">
    <location>
        <begin position="27"/>
        <end position="178"/>
    </location>
</feature>
<dbReference type="RefSeq" id="WP_344698380.1">
    <property type="nucleotide sequence ID" value="NZ_BAABBM010000001.1"/>
</dbReference>
<gene>
    <name evidence="2" type="ORF">GCM10022276_07790</name>
</gene>
<dbReference type="EMBL" id="BAABBM010000001">
    <property type="protein sequence ID" value="GAA3891086.1"/>
    <property type="molecule type" value="Genomic_DNA"/>
</dbReference>
<evidence type="ECO:0000313" key="2">
    <source>
        <dbReference type="EMBL" id="GAA3891086.1"/>
    </source>
</evidence>
<dbReference type="Gene3D" id="3.30.450.40">
    <property type="match status" value="1"/>
</dbReference>
<evidence type="ECO:0000259" key="1">
    <source>
        <dbReference type="SMART" id="SM00065"/>
    </source>
</evidence>
<dbReference type="InterPro" id="IPR029016">
    <property type="entry name" value="GAF-like_dom_sf"/>
</dbReference>
<dbReference type="Pfam" id="PF01590">
    <property type="entry name" value="GAF"/>
    <property type="match status" value="1"/>
</dbReference>
<sequence length="205" mass="22688">MAFALQLKQLLSFREKLMPSEFAKGEPLESVLERYLLVVESTAESDTLTSILLLDGTILHHGAGPKLPQAYREAIDGLSIGPVAGSCGTAAFHGHPVYVSDIANDPLWADYRHLALDHGLRACWSTPIRNEQGTLLGTFAVYHQSPRSPTEEELRAIRDITEHVSRAIMWYRGERYAIHPSEVKEAEKPRTALRLVTNTGADGTE</sequence>
<proteinExistence type="predicted"/>
<name>A0ABP7KYE0_9SPHN</name>
<comment type="caution">
    <text evidence="2">The sequence shown here is derived from an EMBL/GenBank/DDBJ whole genome shotgun (WGS) entry which is preliminary data.</text>
</comment>
<protein>
    <recommendedName>
        <fullName evidence="1">GAF domain-containing protein</fullName>
    </recommendedName>
</protein>
<dbReference type="Proteomes" id="UP001500827">
    <property type="component" value="Unassembled WGS sequence"/>
</dbReference>
<reference evidence="3" key="1">
    <citation type="journal article" date="2019" name="Int. J. Syst. Evol. Microbiol.">
        <title>The Global Catalogue of Microorganisms (GCM) 10K type strain sequencing project: providing services to taxonomists for standard genome sequencing and annotation.</title>
        <authorList>
            <consortium name="The Broad Institute Genomics Platform"/>
            <consortium name="The Broad Institute Genome Sequencing Center for Infectious Disease"/>
            <person name="Wu L."/>
            <person name="Ma J."/>
        </authorList>
    </citation>
    <scope>NUCLEOTIDE SEQUENCE [LARGE SCALE GENOMIC DNA]</scope>
    <source>
        <strain evidence="3">JCM 17543</strain>
    </source>
</reference>
<accession>A0ABP7KYE0</accession>